<dbReference type="InterPro" id="IPR003346">
    <property type="entry name" value="Transposase_20"/>
</dbReference>
<dbReference type="NCBIfam" id="NF033542">
    <property type="entry name" value="transpos_IS110"/>
    <property type="match status" value="1"/>
</dbReference>
<dbReference type="PANTHER" id="PTHR33055:SF15">
    <property type="entry name" value="TRANSPOSASE-RELATED"/>
    <property type="match status" value="1"/>
</dbReference>
<sequence>MALYGGFDLHSTNNYLAIIDENDKRILKKKLDNDPDLIISTLKPYQNELKGVVVESTFNWYWLVDLLMDNDFKTHLANPSAVKKYEGLKHSDDNDDAHWLAHLLKLNILPEGYIYPKKQRPIRDLLRKRGHLVQLRTSLILSLQNIIQRNCGTKLGANIIKQTKEDNPLFEMLNSDESLSLSGVISKESIDHLSNQIRQIEKKVENSMELHSSFIKLQSIPGVGKTLALTIMLETGTIERFNKVGNFASYCRKVPTKWTSNDKTKGSGNQKNGNKYLAWAFSEAAEFIKKFDPAAKSYYQRKMSKGNRMIAHSAVAHKLSRAAFYIMRDDVVYDSKKLFG</sequence>
<evidence type="ECO:0000259" key="1">
    <source>
        <dbReference type="Pfam" id="PF01548"/>
    </source>
</evidence>
<feature type="domain" description="Transposase IS116/IS110/IS902 C-terminal" evidence="2">
    <location>
        <begin position="217"/>
        <end position="300"/>
    </location>
</feature>
<reference evidence="4" key="2">
    <citation type="submission" date="2011-06" db="EMBL/GenBank/DDBJ databases">
        <title>The complete genome of Flexistipes sinusarabici DSM 4947.</title>
        <authorList>
            <person name="Lucas S."/>
            <person name="Han J."/>
            <person name="Lapidus A."/>
            <person name="Bruce D."/>
            <person name="Goodwin L."/>
            <person name="Pitluck S."/>
            <person name="Peters L."/>
            <person name="Kyrpides N."/>
            <person name="Mavromatis K."/>
            <person name="Ivanova N."/>
            <person name="Mikhailova N."/>
            <person name="Chertkov O."/>
            <person name="Detter J.C."/>
            <person name="Tapia R."/>
            <person name="Han C."/>
            <person name="Land M."/>
            <person name="Hauser L."/>
            <person name="Markowitz V."/>
            <person name="Cheng J.-F."/>
            <person name="Hugenholtz P."/>
            <person name="Woyke T."/>
            <person name="Wu D."/>
            <person name="Spring S."/>
            <person name="Schroeder M."/>
            <person name="Brambilla E."/>
            <person name="Klenk H.-P."/>
            <person name="Eisen J.A."/>
        </authorList>
    </citation>
    <scope>NUCLEOTIDE SEQUENCE [LARGE SCALE GENOMIC DNA]</scope>
    <source>
        <strain evidence="4">DSM 4947 / MAS 10</strain>
    </source>
</reference>
<accession>F8E904</accession>
<feature type="domain" description="Transposase IS110-like N-terminal" evidence="1">
    <location>
        <begin position="6"/>
        <end position="148"/>
    </location>
</feature>
<dbReference type="eggNOG" id="COG3547">
    <property type="taxonomic scope" value="Bacteria"/>
</dbReference>
<dbReference type="GO" id="GO:0004803">
    <property type="term" value="F:transposase activity"/>
    <property type="evidence" value="ECO:0007669"/>
    <property type="project" value="InterPro"/>
</dbReference>
<dbReference type="InterPro" id="IPR002525">
    <property type="entry name" value="Transp_IS110-like_N"/>
</dbReference>
<dbReference type="GO" id="GO:0003677">
    <property type="term" value="F:DNA binding"/>
    <property type="evidence" value="ECO:0007669"/>
    <property type="project" value="InterPro"/>
</dbReference>
<dbReference type="HOGENOM" id="CLU_036902_1_0_0"/>
<dbReference type="AlphaFoldDB" id="F8E904"/>
<dbReference type="RefSeq" id="WP_013885639.1">
    <property type="nucleotide sequence ID" value="NC_015672.1"/>
</dbReference>
<evidence type="ECO:0000313" key="3">
    <source>
        <dbReference type="EMBL" id="AEI14128.1"/>
    </source>
</evidence>
<dbReference type="OrthoDB" id="5429596at2"/>
<protein>
    <submittedName>
        <fullName evidence="3">Transposase IS116/IS110/IS902 family protein</fullName>
    </submittedName>
</protein>
<dbReference type="InterPro" id="IPR047650">
    <property type="entry name" value="Transpos_IS110"/>
</dbReference>
<gene>
    <name evidence="3" type="ordered locus">Flexsi_0440</name>
</gene>
<dbReference type="EMBL" id="CP002858">
    <property type="protein sequence ID" value="AEI14128.1"/>
    <property type="molecule type" value="Genomic_DNA"/>
</dbReference>
<reference evidence="3 4" key="1">
    <citation type="journal article" date="2011" name="Stand. Genomic Sci.">
        <title>Genome sequence of the moderately thermophilic halophile Flexistipes sinusarabici strain (MAS10).</title>
        <authorList>
            <person name="Lapidus A."/>
            <person name="Chertkov O."/>
            <person name="Nolan M."/>
            <person name="Lucas S."/>
            <person name="Hammon N."/>
            <person name="Deshpande S."/>
            <person name="Cheng J.F."/>
            <person name="Tapia R."/>
            <person name="Han C."/>
            <person name="Goodwin L."/>
            <person name="Pitluck S."/>
            <person name="Liolios K."/>
            <person name="Pagani I."/>
            <person name="Ivanova N."/>
            <person name="Huntemann M."/>
            <person name="Mavromatis K."/>
            <person name="Mikhailova N."/>
            <person name="Pati A."/>
            <person name="Chen A."/>
            <person name="Palaniappan K."/>
            <person name="Land M."/>
            <person name="Hauser L."/>
            <person name="Brambilla E.M."/>
            <person name="Rohde M."/>
            <person name="Abt B."/>
            <person name="Spring S."/>
            <person name="Goker M."/>
            <person name="Bristow J."/>
            <person name="Eisen J.A."/>
            <person name="Markowitz V."/>
            <person name="Hugenholtz P."/>
            <person name="Kyrpides N.C."/>
            <person name="Klenk H.P."/>
            <person name="Woyke T."/>
        </authorList>
    </citation>
    <scope>NUCLEOTIDE SEQUENCE [LARGE SCALE GENOMIC DNA]</scope>
    <source>
        <strain evidence="4">DSM 4947 / MAS 10</strain>
    </source>
</reference>
<dbReference type="PANTHER" id="PTHR33055">
    <property type="entry name" value="TRANSPOSASE FOR INSERTION SEQUENCE ELEMENT IS1111A"/>
    <property type="match status" value="1"/>
</dbReference>
<organism evidence="3 4">
    <name type="scientific">Flexistipes sinusarabici (strain ATCC 49648 / DSM 4947 / MAS 10)</name>
    <dbReference type="NCBI Taxonomy" id="717231"/>
    <lineage>
        <taxon>Bacteria</taxon>
        <taxon>Pseudomonadati</taxon>
        <taxon>Deferribacterota</taxon>
        <taxon>Deferribacteres</taxon>
        <taxon>Deferribacterales</taxon>
        <taxon>Flexistipitaceae</taxon>
        <taxon>Flexistipes</taxon>
    </lineage>
</organism>
<proteinExistence type="predicted"/>
<dbReference type="Proteomes" id="UP000006621">
    <property type="component" value="Chromosome"/>
</dbReference>
<dbReference type="Pfam" id="PF01548">
    <property type="entry name" value="DEDD_Tnp_IS110"/>
    <property type="match status" value="1"/>
</dbReference>
<evidence type="ECO:0000313" key="4">
    <source>
        <dbReference type="Proteomes" id="UP000006621"/>
    </source>
</evidence>
<dbReference type="Pfam" id="PF02371">
    <property type="entry name" value="Transposase_20"/>
    <property type="match status" value="1"/>
</dbReference>
<dbReference type="STRING" id="717231.Flexsi_0440"/>
<name>F8E904_FLESM</name>
<evidence type="ECO:0000259" key="2">
    <source>
        <dbReference type="Pfam" id="PF02371"/>
    </source>
</evidence>
<dbReference type="KEGG" id="fsi:Flexsi_0440"/>
<keyword evidence="4" id="KW-1185">Reference proteome</keyword>
<dbReference type="GO" id="GO:0006313">
    <property type="term" value="P:DNA transposition"/>
    <property type="evidence" value="ECO:0007669"/>
    <property type="project" value="InterPro"/>
</dbReference>